<evidence type="ECO:0000256" key="3">
    <source>
        <dbReference type="ARBA" id="ARBA00023172"/>
    </source>
</evidence>
<organism evidence="6 7">
    <name type="scientific">Actinokineospora terrae</name>
    <dbReference type="NCBI Taxonomy" id="155974"/>
    <lineage>
        <taxon>Bacteria</taxon>
        <taxon>Bacillati</taxon>
        <taxon>Actinomycetota</taxon>
        <taxon>Actinomycetes</taxon>
        <taxon>Pseudonocardiales</taxon>
        <taxon>Pseudonocardiaceae</taxon>
        <taxon>Actinokineospora</taxon>
    </lineage>
</organism>
<reference evidence="7" key="1">
    <citation type="submission" date="2016-10" db="EMBL/GenBank/DDBJ databases">
        <authorList>
            <person name="Varghese N."/>
            <person name="Submissions S."/>
        </authorList>
    </citation>
    <scope>NUCLEOTIDE SEQUENCE [LARGE SCALE GENOMIC DNA]</scope>
    <source>
        <strain evidence="7">DSM 44260</strain>
    </source>
</reference>
<dbReference type="Proteomes" id="UP000199051">
    <property type="component" value="Unassembled WGS sequence"/>
</dbReference>
<dbReference type="PANTHER" id="PTHR30349">
    <property type="entry name" value="PHAGE INTEGRASE-RELATED"/>
    <property type="match status" value="1"/>
</dbReference>
<feature type="region of interest" description="Disordered" evidence="4">
    <location>
        <begin position="318"/>
        <end position="352"/>
    </location>
</feature>
<dbReference type="CDD" id="cd00397">
    <property type="entry name" value="DNA_BRE_C"/>
    <property type="match status" value="1"/>
</dbReference>
<keyword evidence="2" id="KW-0238">DNA-binding</keyword>
<gene>
    <name evidence="6" type="ORF">SAMN04487818_108335</name>
</gene>
<dbReference type="STRING" id="155974.SAMN04487818_108335"/>
<proteinExistence type="inferred from homology"/>
<dbReference type="InterPro" id="IPR002104">
    <property type="entry name" value="Integrase_catalytic"/>
</dbReference>
<evidence type="ECO:0000259" key="5">
    <source>
        <dbReference type="PROSITE" id="PS51898"/>
    </source>
</evidence>
<dbReference type="InterPro" id="IPR013762">
    <property type="entry name" value="Integrase-like_cat_sf"/>
</dbReference>
<dbReference type="PROSITE" id="PS51898">
    <property type="entry name" value="TYR_RECOMBINASE"/>
    <property type="match status" value="1"/>
</dbReference>
<comment type="similarity">
    <text evidence="1">Belongs to the 'phage' integrase family.</text>
</comment>
<dbReference type="InterPro" id="IPR010998">
    <property type="entry name" value="Integrase_recombinase_N"/>
</dbReference>
<evidence type="ECO:0000256" key="2">
    <source>
        <dbReference type="ARBA" id="ARBA00023125"/>
    </source>
</evidence>
<accession>A0A1H9VGY9</accession>
<keyword evidence="7" id="KW-1185">Reference proteome</keyword>
<dbReference type="PANTHER" id="PTHR30349:SF64">
    <property type="entry name" value="PROPHAGE INTEGRASE INTD-RELATED"/>
    <property type="match status" value="1"/>
</dbReference>
<name>A0A1H9VGY9_9PSEU</name>
<dbReference type="RefSeq" id="WP_092780804.1">
    <property type="nucleotide sequence ID" value="NZ_FOGI01000008.1"/>
</dbReference>
<dbReference type="GO" id="GO:0006310">
    <property type="term" value="P:DNA recombination"/>
    <property type="evidence" value="ECO:0007669"/>
    <property type="project" value="UniProtKB-KW"/>
</dbReference>
<dbReference type="GO" id="GO:0003677">
    <property type="term" value="F:DNA binding"/>
    <property type="evidence" value="ECO:0007669"/>
    <property type="project" value="UniProtKB-KW"/>
</dbReference>
<feature type="domain" description="Tyr recombinase" evidence="5">
    <location>
        <begin position="235"/>
        <end position="465"/>
    </location>
</feature>
<sequence>MTDTTFKVRIWTTEVWKGKTTTTYTVRWKVATKRCKESFKTSTLAESFRSQLVTAAKQGEAFNVITGLPVSMTRKEVVSMSWYAFACRYVDMKWDESAGNSRKGVAETLANATVAMIEDARSRPDDKTIRRALNGWAFNCGRRDSQAPDDVTSALEWIAANTRPVASLGDAAHLRAMMAQISKKLDGKRAAPATIRRKRAVLYNAMEYAVEKELLPANPIPGLKLKVPKPAKAIDKRVVANPSQAAKLLEAVRRQKPSGGRLVAFFATMYFAAARPGEAVNLNIADVSIPKATWDEARQVWQLPEGVKEDGGELVLSESAPETGAAWSETGTRRDRRQLKHREKGDSRSAPCPPQLAVLLRDHIRLFGLDPDGYFFRGHRGTGLMSESTYSRVWRKVRKEVLSDEEYASPLARRAYDLRHAAVSTYLAAGIPPQQVAEWAGHSLEVLFKIYAKCLAGQEDVARKRLTNAFKVD</sequence>
<keyword evidence="3" id="KW-0233">DNA recombination</keyword>
<dbReference type="Gene3D" id="1.10.150.130">
    <property type="match status" value="1"/>
</dbReference>
<evidence type="ECO:0000313" key="7">
    <source>
        <dbReference type="Proteomes" id="UP000199051"/>
    </source>
</evidence>
<dbReference type="AlphaFoldDB" id="A0A1H9VGY9"/>
<protein>
    <submittedName>
        <fullName evidence="6">Site-specific recombinase XerD</fullName>
    </submittedName>
</protein>
<dbReference type="EMBL" id="FOGI01000008">
    <property type="protein sequence ID" value="SES20543.1"/>
    <property type="molecule type" value="Genomic_DNA"/>
</dbReference>
<evidence type="ECO:0000313" key="6">
    <source>
        <dbReference type="EMBL" id="SES20543.1"/>
    </source>
</evidence>
<dbReference type="InterPro" id="IPR011010">
    <property type="entry name" value="DNA_brk_join_enz"/>
</dbReference>
<evidence type="ECO:0000256" key="1">
    <source>
        <dbReference type="ARBA" id="ARBA00008857"/>
    </source>
</evidence>
<evidence type="ECO:0000256" key="4">
    <source>
        <dbReference type="SAM" id="MobiDB-lite"/>
    </source>
</evidence>
<dbReference type="Gene3D" id="1.10.443.10">
    <property type="entry name" value="Intergrase catalytic core"/>
    <property type="match status" value="1"/>
</dbReference>
<dbReference type="InterPro" id="IPR050090">
    <property type="entry name" value="Tyrosine_recombinase_XerCD"/>
</dbReference>
<dbReference type="SUPFAM" id="SSF56349">
    <property type="entry name" value="DNA breaking-rejoining enzymes"/>
    <property type="match status" value="1"/>
</dbReference>
<dbReference type="GO" id="GO:0015074">
    <property type="term" value="P:DNA integration"/>
    <property type="evidence" value="ECO:0007669"/>
    <property type="project" value="InterPro"/>
</dbReference>